<dbReference type="RefSeq" id="WP_309254148.1">
    <property type="nucleotide sequence ID" value="NZ_JAVGXC010000001.1"/>
</dbReference>
<gene>
    <name evidence="12" type="ORF">RCO22_01770</name>
</gene>
<dbReference type="SUPFAM" id="SSF141729">
    <property type="entry name" value="FimD N-terminal domain-like"/>
    <property type="match status" value="1"/>
</dbReference>
<accession>A0ABU1CK54</accession>
<dbReference type="Pfam" id="PF00577">
    <property type="entry name" value="Usher"/>
    <property type="match status" value="1"/>
</dbReference>
<name>A0ABU1CK54_9PSED</name>
<dbReference type="Gene3D" id="2.60.40.2610">
    <property type="entry name" value="Outer membrane usher protein FimD, plug domain"/>
    <property type="match status" value="1"/>
</dbReference>
<evidence type="ECO:0000256" key="1">
    <source>
        <dbReference type="ARBA" id="ARBA00004571"/>
    </source>
</evidence>
<evidence type="ECO:0000256" key="6">
    <source>
        <dbReference type="ARBA" id="ARBA00022729"/>
    </source>
</evidence>
<dbReference type="InterPro" id="IPR000015">
    <property type="entry name" value="Fimb_usher"/>
</dbReference>
<dbReference type="Pfam" id="PF13953">
    <property type="entry name" value="PapC_C"/>
    <property type="match status" value="1"/>
</dbReference>
<dbReference type="EMBL" id="JAVGXC010000001">
    <property type="protein sequence ID" value="MDR0187649.1"/>
    <property type="molecule type" value="Genomic_DNA"/>
</dbReference>
<keyword evidence="5" id="KW-0812">Transmembrane</keyword>
<evidence type="ECO:0000256" key="9">
    <source>
        <dbReference type="SAM" id="MobiDB-lite"/>
    </source>
</evidence>
<evidence type="ECO:0000256" key="7">
    <source>
        <dbReference type="ARBA" id="ARBA00023136"/>
    </source>
</evidence>
<keyword evidence="8" id="KW-0998">Cell outer membrane</keyword>
<comment type="similarity">
    <text evidence="2">Belongs to the fimbrial export usher family.</text>
</comment>
<dbReference type="Proteomes" id="UP001224477">
    <property type="component" value="Unassembled WGS sequence"/>
</dbReference>
<sequence>MRKVKRVPGAVSKKLSKTKRDDERFRRNGLVCVAILSGMTEQAYAAQPGTQLLGFDLATLQARGIDPGVARYFRSAARFTEGVRVVGLTVNGDRVGLADVRFNQEGELCFTRGLLDRAGLQVPSRVLNKDAAGDQACHDFLSEYPKTVATLRPGSEEVFLVVPTQALRELQRGSGHYSRGGTAGMLNYDLQGSNSHSREDTSRYFSASTEAGFNFGDWIARSRQLYVSSDGRSTTEHLFAYAQRDLVPLASTFQLGQISGISPVFGGVQLLGAQLFPDGIASSSSGGGVVVEGVAVSQSRVEVRQSGALIYTTVVPEGPFLLSNLPLLNGTSDLQVSVIDTRGAQRSFVVPAASFRAAVPVRAGYTAGLGKVRDVDRSGAKEPVLGMASGTWAFGKSSAFSSGVQGTDNYNSVGFALDTGFGERFSLGLRNNLARDRKKKRQGARNSVSVGSTLPGNVQVSLSATTQTPGYREVLETLRTAAGEARDARFKSQYTAGFSWAAREFGEFSLGYSRAAHFNSRTTQNIYGSWSKDFRYANVGVTVDSQVGTSGATRGDKDGVGFRLQVAVPLGRERSLTSVARHQGRRSSIGTTYTERVDETLNYELRGERDLRGDHEQAVGGWVNTLSRYTQVGAGIDRDGSSTRYSGQLQGAVVAHDRGVTFTPYRVEDTFGVASAGDVTGARISTPQGPVWTDRWGMAVLPGLPAYQVSQLEIEGKSLPRQVDIKNGTKVLEAGRGSFSKVDFEVVKVRRVLLRATDTTGEPLPQGASVLGAGNAFLTNVVADGMIFLSNIDSAQTLTVSSPSGASCTLQLDLAEQSYDERPYETASATCR</sequence>
<dbReference type="Gene3D" id="2.60.40.3110">
    <property type="match status" value="1"/>
</dbReference>
<dbReference type="Gene3D" id="2.60.40.2070">
    <property type="match status" value="1"/>
</dbReference>
<evidence type="ECO:0000256" key="5">
    <source>
        <dbReference type="ARBA" id="ARBA00022692"/>
    </source>
</evidence>
<dbReference type="InterPro" id="IPR025885">
    <property type="entry name" value="PapC_N"/>
</dbReference>
<keyword evidence="7" id="KW-0472">Membrane</keyword>
<dbReference type="Gene3D" id="3.10.20.410">
    <property type="match status" value="1"/>
</dbReference>
<evidence type="ECO:0000256" key="4">
    <source>
        <dbReference type="ARBA" id="ARBA00022452"/>
    </source>
</evidence>
<comment type="caution">
    <text evidence="12">The sequence shown here is derived from an EMBL/GenBank/DDBJ whole genome shotgun (WGS) entry which is preliminary data.</text>
</comment>
<keyword evidence="13" id="KW-1185">Reference proteome</keyword>
<organism evidence="12 13">
    <name type="scientific">Pseudomonas yamanorum</name>
    <dbReference type="NCBI Taxonomy" id="515393"/>
    <lineage>
        <taxon>Bacteria</taxon>
        <taxon>Pseudomonadati</taxon>
        <taxon>Pseudomonadota</taxon>
        <taxon>Gammaproteobacteria</taxon>
        <taxon>Pseudomonadales</taxon>
        <taxon>Pseudomonadaceae</taxon>
        <taxon>Pseudomonas</taxon>
    </lineage>
</organism>
<evidence type="ECO:0000313" key="12">
    <source>
        <dbReference type="EMBL" id="MDR0187649.1"/>
    </source>
</evidence>
<feature type="domain" description="PapC N-terminal" evidence="11">
    <location>
        <begin position="55"/>
        <end position="191"/>
    </location>
</feature>
<protein>
    <submittedName>
        <fullName evidence="12">Fimbria/pilus outer membrane usher protein</fullName>
    </submittedName>
</protein>
<evidence type="ECO:0000256" key="3">
    <source>
        <dbReference type="ARBA" id="ARBA00022448"/>
    </source>
</evidence>
<evidence type="ECO:0000256" key="2">
    <source>
        <dbReference type="ARBA" id="ARBA00008064"/>
    </source>
</evidence>
<dbReference type="PANTHER" id="PTHR30451:SF8">
    <property type="entry name" value="FIMBRIAL USHER PROTEIN"/>
    <property type="match status" value="1"/>
</dbReference>
<evidence type="ECO:0000259" key="11">
    <source>
        <dbReference type="Pfam" id="PF13954"/>
    </source>
</evidence>
<dbReference type="Pfam" id="PF13954">
    <property type="entry name" value="PapC_N"/>
    <property type="match status" value="1"/>
</dbReference>
<feature type="region of interest" description="Disordered" evidence="9">
    <location>
        <begin position="1"/>
        <end position="20"/>
    </location>
</feature>
<keyword evidence="4" id="KW-1134">Transmembrane beta strand</keyword>
<dbReference type="InterPro" id="IPR043142">
    <property type="entry name" value="PapC-like_C_sf"/>
</dbReference>
<comment type="subcellular location">
    <subcellularLocation>
        <location evidence="1">Cell outer membrane</location>
        <topology evidence="1">Multi-pass membrane protein</topology>
    </subcellularLocation>
</comment>
<dbReference type="PANTHER" id="PTHR30451">
    <property type="entry name" value="OUTER MEMBRANE USHER PROTEIN"/>
    <property type="match status" value="1"/>
</dbReference>
<keyword evidence="6" id="KW-0732">Signal</keyword>
<feature type="domain" description="PapC-like C-terminal" evidence="10">
    <location>
        <begin position="753"/>
        <end position="815"/>
    </location>
</feature>
<dbReference type="InterPro" id="IPR042186">
    <property type="entry name" value="FimD_plug_dom"/>
</dbReference>
<keyword evidence="3" id="KW-0813">Transport</keyword>
<proteinExistence type="inferred from homology"/>
<dbReference type="InterPro" id="IPR037224">
    <property type="entry name" value="PapC_N_sf"/>
</dbReference>
<evidence type="ECO:0000259" key="10">
    <source>
        <dbReference type="Pfam" id="PF13953"/>
    </source>
</evidence>
<reference evidence="12 13" key="1">
    <citation type="journal article" date="2023" name="Microbiol. Resour. Announc.">
        <title>Whole-genome sequence of Pseudomonas yamanorum OLsAu1 isolated from the edible ectomycorrhizal mushroom Lactarius sp. section Deliciosi.</title>
        <authorList>
            <person name="Ramirez-Mendoza R."/>
            <person name="Angeles-Argaiz R.E."/>
            <person name="Hernandez-Oaxaca D."/>
            <person name="Aguirre-Beltran L."/>
            <person name="Almaraz-Suarez J."/>
            <person name="Perez-Moreno J."/>
        </authorList>
    </citation>
    <scope>NUCLEOTIDE SEQUENCE [LARGE SCALE GENOMIC DNA]</scope>
    <source>
        <strain evidence="12 13">OLsAu1</strain>
    </source>
</reference>
<dbReference type="InterPro" id="IPR025949">
    <property type="entry name" value="PapC-like_C"/>
</dbReference>
<evidence type="ECO:0000313" key="13">
    <source>
        <dbReference type="Proteomes" id="UP001224477"/>
    </source>
</evidence>
<evidence type="ECO:0000256" key="8">
    <source>
        <dbReference type="ARBA" id="ARBA00023237"/>
    </source>
</evidence>